<dbReference type="RefSeq" id="WP_375528306.1">
    <property type="nucleotide sequence ID" value="NZ_JBHILM010000044.1"/>
</dbReference>
<name>A0ABV5BFZ2_9BACL</name>
<comment type="caution">
    <text evidence="1">The sequence shown here is derived from an EMBL/GenBank/DDBJ whole genome shotgun (WGS) entry which is preliminary data.</text>
</comment>
<organism evidence="1 2">
    <name type="scientific">Paenibacillus terreus</name>
    <dbReference type="NCBI Taxonomy" id="1387834"/>
    <lineage>
        <taxon>Bacteria</taxon>
        <taxon>Bacillati</taxon>
        <taxon>Bacillota</taxon>
        <taxon>Bacilli</taxon>
        <taxon>Bacillales</taxon>
        <taxon>Paenibacillaceae</taxon>
        <taxon>Paenibacillus</taxon>
    </lineage>
</organism>
<dbReference type="EMBL" id="JBHILM010000044">
    <property type="protein sequence ID" value="MFB5684635.1"/>
    <property type="molecule type" value="Genomic_DNA"/>
</dbReference>
<sequence>MKTCSFSDTLYDQISAALLESWSLQTSSKWTADNPARGQCGVTALVVQDRLGGEILKTMTAGGWHYYNRINNKVYDFTASQFAGEIEYLHVLSSRADAFSDTNQEQYESLSGRMAELLDRQ</sequence>
<evidence type="ECO:0008006" key="3">
    <source>
        <dbReference type="Google" id="ProtNLM"/>
    </source>
</evidence>
<dbReference type="Pfam" id="PF24585">
    <property type="entry name" value="YunG"/>
    <property type="match status" value="1"/>
</dbReference>
<proteinExistence type="predicted"/>
<keyword evidence="2" id="KW-1185">Reference proteome</keyword>
<gene>
    <name evidence="1" type="ORF">ACE3NQ_27380</name>
</gene>
<reference evidence="1 2" key="1">
    <citation type="submission" date="2024-09" db="EMBL/GenBank/DDBJ databases">
        <authorList>
            <person name="Ruan L."/>
        </authorList>
    </citation>
    <scope>NUCLEOTIDE SEQUENCE [LARGE SCALE GENOMIC DNA]</scope>
    <source>
        <strain evidence="1 2">D33</strain>
    </source>
</reference>
<protein>
    <recommendedName>
        <fullName evidence="3">YunG</fullName>
    </recommendedName>
</protein>
<evidence type="ECO:0000313" key="1">
    <source>
        <dbReference type="EMBL" id="MFB5684635.1"/>
    </source>
</evidence>
<evidence type="ECO:0000313" key="2">
    <source>
        <dbReference type="Proteomes" id="UP001580407"/>
    </source>
</evidence>
<accession>A0ABV5BFZ2</accession>
<dbReference type="Proteomes" id="UP001580407">
    <property type="component" value="Unassembled WGS sequence"/>
</dbReference>
<dbReference type="InterPro" id="IPR056238">
    <property type="entry name" value="YunG-like"/>
</dbReference>